<feature type="compositionally biased region" description="Basic and acidic residues" evidence="1">
    <location>
        <begin position="101"/>
        <end position="127"/>
    </location>
</feature>
<feature type="transmembrane region" description="Helical" evidence="2">
    <location>
        <begin position="245"/>
        <end position="267"/>
    </location>
</feature>
<accession>A0A0C2M9Y2</accession>
<name>A0A0C2M9Y2_THEKT</name>
<keyword evidence="2" id="KW-0472">Membrane</keyword>
<feature type="compositionally biased region" description="Acidic residues" evidence="1">
    <location>
        <begin position="50"/>
        <end position="100"/>
    </location>
</feature>
<evidence type="ECO:0000256" key="2">
    <source>
        <dbReference type="SAM" id="Phobius"/>
    </source>
</evidence>
<reference evidence="3 4" key="1">
    <citation type="journal article" date="2014" name="Genome Biol. Evol.">
        <title>The genome of the myxosporean Thelohanellus kitauei shows adaptations to nutrient acquisition within its fish host.</title>
        <authorList>
            <person name="Yang Y."/>
            <person name="Xiong J."/>
            <person name="Zhou Z."/>
            <person name="Huo F."/>
            <person name="Miao W."/>
            <person name="Ran C."/>
            <person name="Liu Y."/>
            <person name="Zhang J."/>
            <person name="Feng J."/>
            <person name="Wang M."/>
            <person name="Wang M."/>
            <person name="Wang L."/>
            <person name="Yao B."/>
        </authorList>
    </citation>
    <scope>NUCLEOTIDE SEQUENCE [LARGE SCALE GENOMIC DNA]</scope>
    <source>
        <strain evidence="3">Wuqing</strain>
    </source>
</reference>
<evidence type="ECO:0000256" key="1">
    <source>
        <dbReference type="SAM" id="MobiDB-lite"/>
    </source>
</evidence>
<organism evidence="3 4">
    <name type="scientific">Thelohanellus kitauei</name>
    <name type="common">Myxosporean</name>
    <dbReference type="NCBI Taxonomy" id="669202"/>
    <lineage>
        <taxon>Eukaryota</taxon>
        <taxon>Metazoa</taxon>
        <taxon>Cnidaria</taxon>
        <taxon>Myxozoa</taxon>
        <taxon>Myxosporea</taxon>
        <taxon>Bivalvulida</taxon>
        <taxon>Platysporina</taxon>
        <taxon>Myxobolidae</taxon>
        <taxon>Thelohanellus</taxon>
    </lineage>
</organism>
<keyword evidence="2" id="KW-0812">Transmembrane</keyword>
<evidence type="ECO:0000313" key="3">
    <source>
        <dbReference type="EMBL" id="KII61114.1"/>
    </source>
</evidence>
<dbReference type="EMBL" id="JWZT01005379">
    <property type="protein sequence ID" value="KII61114.1"/>
    <property type="molecule type" value="Genomic_DNA"/>
</dbReference>
<protein>
    <submittedName>
        <fullName evidence="3">Uncharacterized protein</fullName>
    </submittedName>
</protein>
<keyword evidence="4" id="KW-1185">Reference proteome</keyword>
<comment type="caution">
    <text evidence="3">The sequence shown here is derived from an EMBL/GenBank/DDBJ whole genome shotgun (WGS) entry which is preliminary data.</text>
</comment>
<proteinExistence type="predicted"/>
<evidence type="ECO:0000313" key="4">
    <source>
        <dbReference type="Proteomes" id="UP000031668"/>
    </source>
</evidence>
<dbReference type="AlphaFoldDB" id="A0A0C2M9Y2"/>
<feature type="region of interest" description="Disordered" evidence="1">
    <location>
        <begin position="45"/>
        <end position="127"/>
    </location>
</feature>
<dbReference type="Proteomes" id="UP000031668">
    <property type="component" value="Unassembled WGS sequence"/>
</dbReference>
<keyword evidence="2" id="KW-1133">Transmembrane helix</keyword>
<gene>
    <name evidence="3" type="ORF">RF11_05833</name>
</gene>
<sequence>MSKKVHIYKQSVKKPRSSKLEVEVREFLVFDDTYRREELVLDPDFNAENTDVDDDKYITDDQELDDYDDDTPDEELEEEGKDGEEGEEGEEGEKSEESEEEKGKEITEEEVKNIPEEEVKNVTEEEEVKNITEEVAVTVTEEEAKNVTEQEGENETEKEVDEEFGITWEQLSCRMICLDPITKDSESDNKSLARRIYESHLKYSDIALDENTDASQFCVESSKIESWWTQKAELITPRTDYGTQLYVEMFFGIFLIVLVLGCIMVIVTRLR</sequence>